<evidence type="ECO:0000313" key="20">
    <source>
        <dbReference type="EMBL" id="MBF8436617.1"/>
    </source>
</evidence>
<comment type="function">
    <text evidence="13">Essential cell division protein that coordinates cell division and chromosome segregation. The N-terminus is involved in assembly of the cell-division machinery. The C-terminus functions as a DNA motor that moves dsDNA in an ATP-dependent manner towards the dif recombination site, which is located within the replication terminus region. Required for activation of the Xer recombinase, allowing activation of chromosome unlinking by recombination.</text>
</comment>
<dbReference type="GO" id="GO:0007059">
    <property type="term" value="P:chromosome segregation"/>
    <property type="evidence" value="ECO:0007669"/>
    <property type="project" value="UniProtKB-KW"/>
</dbReference>
<dbReference type="InterPro" id="IPR036388">
    <property type="entry name" value="WH-like_DNA-bd_sf"/>
</dbReference>
<feature type="coiled-coil region" evidence="16">
    <location>
        <begin position="208"/>
        <end position="235"/>
    </location>
</feature>
<dbReference type="InterPro" id="IPR003593">
    <property type="entry name" value="AAA+_ATPase"/>
</dbReference>
<dbReference type="Proteomes" id="UP000621436">
    <property type="component" value="Unassembled WGS sequence"/>
</dbReference>
<evidence type="ECO:0000256" key="18">
    <source>
        <dbReference type="SAM" id="Phobius"/>
    </source>
</evidence>
<keyword evidence="7" id="KW-0159">Chromosome partition</keyword>
<dbReference type="SMART" id="SM00843">
    <property type="entry name" value="Ftsk_gamma"/>
    <property type="match status" value="1"/>
</dbReference>
<feature type="transmembrane region" description="Helical" evidence="18">
    <location>
        <begin position="136"/>
        <end position="154"/>
    </location>
</feature>
<gene>
    <name evidence="20" type="ORF">I0Q91_05975</name>
</gene>
<dbReference type="EMBL" id="JADPIE010000003">
    <property type="protein sequence ID" value="MBF8436617.1"/>
    <property type="molecule type" value="Genomic_DNA"/>
</dbReference>
<dbReference type="RefSeq" id="WP_270453524.1">
    <property type="nucleotide sequence ID" value="NZ_JADPIE010000003.1"/>
</dbReference>
<evidence type="ECO:0000256" key="6">
    <source>
        <dbReference type="ARBA" id="ARBA00022741"/>
    </source>
</evidence>
<evidence type="ECO:0000256" key="14">
    <source>
        <dbReference type="ARBA" id="ARBA00025923"/>
    </source>
</evidence>
<feature type="transmembrane region" description="Helical" evidence="18">
    <location>
        <begin position="81"/>
        <end position="98"/>
    </location>
</feature>
<keyword evidence="21" id="KW-1185">Reference proteome</keyword>
<evidence type="ECO:0000313" key="21">
    <source>
        <dbReference type="Proteomes" id="UP000621436"/>
    </source>
</evidence>
<reference evidence="20" key="1">
    <citation type="submission" date="2020-11" db="EMBL/GenBank/DDBJ databases">
        <title>Halonatronomonas betainensis gen. nov., sp. nov. a novel haloalkaliphilic representative of the family Halanaerobiacae capable of betaine degradation.</title>
        <authorList>
            <person name="Boltyanskaya Y."/>
            <person name="Kevbrin V."/>
            <person name="Detkova E."/>
            <person name="Grouzdev D.S."/>
            <person name="Koziaeva V."/>
            <person name="Zhilina T."/>
        </authorList>
    </citation>
    <scope>NUCLEOTIDE SEQUENCE</scope>
    <source>
        <strain evidence="20">Z-7014</strain>
    </source>
</reference>
<comment type="similarity">
    <text evidence="2">Belongs to the FtsK/SpoIIIE/SftA family.</text>
</comment>
<dbReference type="Pfam" id="PF13491">
    <property type="entry name" value="FtsK_4TM"/>
    <property type="match status" value="1"/>
</dbReference>
<keyword evidence="4" id="KW-0132">Cell division</keyword>
<evidence type="ECO:0000256" key="8">
    <source>
        <dbReference type="ARBA" id="ARBA00022840"/>
    </source>
</evidence>
<evidence type="ECO:0000256" key="7">
    <source>
        <dbReference type="ARBA" id="ARBA00022829"/>
    </source>
</evidence>
<dbReference type="Pfam" id="PF01580">
    <property type="entry name" value="FtsK_SpoIIIE"/>
    <property type="match status" value="1"/>
</dbReference>
<evidence type="ECO:0000256" key="1">
    <source>
        <dbReference type="ARBA" id="ARBA00004651"/>
    </source>
</evidence>
<evidence type="ECO:0000256" key="4">
    <source>
        <dbReference type="ARBA" id="ARBA00022618"/>
    </source>
</evidence>
<dbReference type="InterPro" id="IPR050206">
    <property type="entry name" value="FtsK/SpoIIIE/SftA"/>
</dbReference>
<dbReference type="AlphaFoldDB" id="A0A931FA63"/>
<feature type="transmembrane region" description="Helical" evidence="18">
    <location>
        <begin position="104"/>
        <end position="124"/>
    </location>
</feature>
<accession>A0A931FA63</accession>
<keyword evidence="16" id="KW-0175">Coiled coil</keyword>
<dbReference type="PROSITE" id="PS50901">
    <property type="entry name" value="FTSK"/>
    <property type="match status" value="1"/>
</dbReference>
<evidence type="ECO:0000256" key="13">
    <source>
        <dbReference type="ARBA" id="ARBA00024986"/>
    </source>
</evidence>
<comment type="caution">
    <text evidence="20">The sequence shown here is derived from an EMBL/GenBank/DDBJ whole genome shotgun (WGS) entry which is preliminary data.</text>
</comment>
<dbReference type="Pfam" id="PF17854">
    <property type="entry name" value="FtsK_alpha"/>
    <property type="match status" value="1"/>
</dbReference>
<dbReference type="PANTHER" id="PTHR22683">
    <property type="entry name" value="SPORULATION PROTEIN RELATED"/>
    <property type="match status" value="1"/>
</dbReference>
<dbReference type="SUPFAM" id="SSF52540">
    <property type="entry name" value="P-loop containing nucleoside triphosphate hydrolases"/>
    <property type="match status" value="1"/>
</dbReference>
<dbReference type="Gene3D" id="1.10.10.10">
    <property type="entry name" value="Winged helix-like DNA-binding domain superfamily/Winged helix DNA-binding domain"/>
    <property type="match status" value="1"/>
</dbReference>
<evidence type="ECO:0000256" key="5">
    <source>
        <dbReference type="ARBA" id="ARBA00022692"/>
    </source>
</evidence>
<keyword evidence="11 18" id="KW-0472">Membrane</keyword>
<keyword evidence="3" id="KW-1003">Cell membrane</keyword>
<dbReference type="SUPFAM" id="SSF46785">
    <property type="entry name" value="Winged helix' DNA-binding domain"/>
    <property type="match status" value="1"/>
</dbReference>
<comment type="subunit">
    <text evidence="14">Homohexamer. Forms a ring that surrounds DNA.</text>
</comment>
<dbReference type="InterPro" id="IPR025199">
    <property type="entry name" value="FtsK_4TM"/>
</dbReference>
<dbReference type="GO" id="GO:0005524">
    <property type="term" value="F:ATP binding"/>
    <property type="evidence" value="ECO:0007669"/>
    <property type="project" value="UniProtKB-UniRule"/>
</dbReference>
<keyword evidence="6 15" id="KW-0547">Nucleotide-binding</keyword>
<keyword evidence="9 18" id="KW-1133">Transmembrane helix</keyword>
<organism evidence="20 21">
    <name type="scientific">Halonatronomonas betaini</name>
    <dbReference type="NCBI Taxonomy" id="2778430"/>
    <lineage>
        <taxon>Bacteria</taxon>
        <taxon>Bacillati</taxon>
        <taxon>Bacillota</taxon>
        <taxon>Clostridia</taxon>
        <taxon>Halanaerobiales</taxon>
        <taxon>Halarsenatibacteraceae</taxon>
        <taxon>Halonatronomonas</taxon>
    </lineage>
</organism>
<feature type="region of interest" description="Disordered" evidence="17">
    <location>
        <begin position="243"/>
        <end position="263"/>
    </location>
</feature>
<dbReference type="InterPro" id="IPR018541">
    <property type="entry name" value="Ftsk_gamma"/>
</dbReference>
<dbReference type="PANTHER" id="PTHR22683:SF41">
    <property type="entry name" value="DNA TRANSLOCASE FTSK"/>
    <property type="match status" value="1"/>
</dbReference>
<evidence type="ECO:0000256" key="12">
    <source>
        <dbReference type="ARBA" id="ARBA00023306"/>
    </source>
</evidence>
<keyword evidence="8 15" id="KW-0067">ATP-binding</keyword>
<dbReference type="Gene3D" id="3.40.50.300">
    <property type="entry name" value="P-loop containing nucleotide triphosphate hydrolases"/>
    <property type="match status" value="1"/>
</dbReference>
<feature type="domain" description="FtsK" evidence="19">
    <location>
        <begin position="430"/>
        <end position="616"/>
    </location>
</feature>
<dbReference type="SMART" id="SM00382">
    <property type="entry name" value="AAA"/>
    <property type="match status" value="1"/>
</dbReference>
<feature type="transmembrane region" description="Helical" evidence="18">
    <location>
        <begin position="21"/>
        <end position="40"/>
    </location>
</feature>
<evidence type="ECO:0000256" key="9">
    <source>
        <dbReference type="ARBA" id="ARBA00022989"/>
    </source>
</evidence>
<evidence type="ECO:0000256" key="15">
    <source>
        <dbReference type="PROSITE-ProRule" id="PRU00289"/>
    </source>
</evidence>
<dbReference type="InterPro" id="IPR027417">
    <property type="entry name" value="P-loop_NTPase"/>
</dbReference>
<dbReference type="GO" id="GO:0051301">
    <property type="term" value="P:cell division"/>
    <property type="evidence" value="ECO:0007669"/>
    <property type="project" value="UniProtKB-KW"/>
</dbReference>
<evidence type="ECO:0000256" key="3">
    <source>
        <dbReference type="ARBA" id="ARBA00022475"/>
    </source>
</evidence>
<keyword evidence="5 18" id="KW-0812">Transmembrane</keyword>
<proteinExistence type="inferred from homology"/>
<evidence type="ECO:0000256" key="10">
    <source>
        <dbReference type="ARBA" id="ARBA00023125"/>
    </source>
</evidence>
<evidence type="ECO:0000259" key="19">
    <source>
        <dbReference type="PROSITE" id="PS50901"/>
    </source>
</evidence>
<dbReference type="InterPro" id="IPR036390">
    <property type="entry name" value="WH_DNA-bd_sf"/>
</dbReference>
<evidence type="ECO:0000256" key="2">
    <source>
        <dbReference type="ARBA" id="ARBA00006474"/>
    </source>
</evidence>
<dbReference type="InterPro" id="IPR041027">
    <property type="entry name" value="FtsK_alpha"/>
</dbReference>
<sequence>MLSGILKPGERKKEIAGILSAAWGIFSGVALYGGAAGIAGRLVADFYRFFVGNSAVAIPVIFVIIGYKLVFADDYNYKSKIPGFIIAFISFITIYHIVQDYESIFTAGLIGDGGGLIGGSLAYFFKMIFGMTGAQLILTAFGLIGILLFFDIYLTDLYKMIKARIKEVFHQIKSINYTGKIKGLAGLLIVLLKSPFTLFNKIKNREKVKDKSKKKESTELQLREEEKNLEVVNDENYTLPEFEKVSKKQKSNHQTKNTEDEIEKSYFPDWDDDYNDFEVFSVEDSLAEDKKENKGMEDYQNPHSRLLKKSSVDRDQVEDKSQLLEKTLNNFGVDASVINVTHGPTITRYEIQPEVGVKVSKVVNLSNDIALSLAAHDVRIEAPIPGKSAIGIEVPHQGPSMVRFREIVESDKFNGSDTRLNLGLGRAVDGSAVVADLGKMPHLLVAGATGSGKSVCINSIIASLLYQNTPEELKLLLIDPKKVELVNYNGLPHLFSPVVTDCKKAASTLQLIVKEMEDRYDLFAETGTRGIESYNKKSDDPLPYIVVIIDELSDLMMVAANDVEDAICRLAQMSRAAGIHLVIATQRPSVDVITGLIKANIPSRISFAVSSATDSRTILDTGGAEKLLGNGDMLFHPVGAKKPFRVQGAYIDNEEINNLVNYLSNQTEPDFYIDEDEFEDLELNLDDEEDELLEDAIRLVVEYRASISMLQRRLHIGHSRAARLIDTMEEMGIVGPYVGSKPREVLITEDELENYLDD</sequence>
<dbReference type="InterPro" id="IPR002543">
    <property type="entry name" value="FtsK_dom"/>
</dbReference>
<name>A0A931FA63_9FIRM</name>
<dbReference type="GO" id="GO:0005886">
    <property type="term" value="C:plasma membrane"/>
    <property type="evidence" value="ECO:0007669"/>
    <property type="project" value="UniProtKB-SubCell"/>
</dbReference>
<dbReference type="Pfam" id="PF09397">
    <property type="entry name" value="FtsK_gamma"/>
    <property type="match status" value="1"/>
</dbReference>
<comment type="subcellular location">
    <subcellularLocation>
        <location evidence="1">Cell membrane</location>
        <topology evidence="1">Multi-pass membrane protein</topology>
    </subcellularLocation>
</comment>
<evidence type="ECO:0000256" key="17">
    <source>
        <dbReference type="SAM" id="MobiDB-lite"/>
    </source>
</evidence>
<evidence type="ECO:0000256" key="11">
    <source>
        <dbReference type="ARBA" id="ARBA00023136"/>
    </source>
</evidence>
<feature type="binding site" evidence="15">
    <location>
        <begin position="447"/>
        <end position="454"/>
    </location>
    <ligand>
        <name>ATP</name>
        <dbReference type="ChEBI" id="CHEBI:30616"/>
    </ligand>
</feature>
<protein>
    <submittedName>
        <fullName evidence="20">DNA translocase FtsK</fullName>
    </submittedName>
</protein>
<feature type="transmembrane region" description="Helical" evidence="18">
    <location>
        <begin position="46"/>
        <end position="69"/>
    </location>
</feature>
<keyword evidence="12" id="KW-0131">Cell cycle</keyword>
<dbReference type="GO" id="GO:0003677">
    <property type="term" value="F:DNA binding"/>
    <property type="evidence" value="ECO:0007669"/>
    <property type="project" value="UniProtKB-KW"/>
</dbReference>
<keyword evidence="10" id="KW-0238">DNA-binding</keyword>
<dbReference type="Gene3D" id="3.30.980.40">
    <property type="match status" value="1"/>
</dbReference>
<evidence type="ECO:0000256" key="16">
    <source>
        <dbReference type="SAM" id="Coils"/>
    </source>
</evidence>